<dbReference type="PANTHER" id="PTHR43558">
    <property type="entry name" value="REDUCTASE, PUTATIVE (AFU_ORTHOLOGUE AFUA_3G10540)-RELATED"/>
    <property type="match status" value="1"/>
</dbReference>
<evidence type="ECO:0000313" key="2">
    <source>
        <dbReference type="Proteomes" id="UP000078113"/>
    </source>
</evidence>
<protein>
    <submittedName>
        <fullName evidence="1">Uncharacterized protein</fullName>
    </submittedName>
</protein>
<evidence type="ECO:0000313" key="1">
    <source>
        <dbReference type="EMBL" id="KAE8266520.1"/>
    </source>
</evidence>
<accession>A0A8X7N6F4</accession>
<dbReference type="PANTHER" id="PTHR43558:SF6">
    <property type="entry name" value="REDUCTASE, PUTATIVE (AFU_ORTHOLOGUE AFUA_3G10540)-RELATED"/>
    <property type="match status" value="1"/>
</dbReference>
<sequence>MFHVLSVGVLRDLAGGIALACLTETAFSGNISPNSDIDIFVHGLDAVGATAKVKEIESTMRRNLIDFEDHYQVERSVSAISFVPKESTSQFRKIQVTLRLHKNPGEILANFDLDQVAIGYDDEEVWMEPRALRAILTGYSFASTERINRATTDRLGKGLDDVDGPDETMSRLATEAHDMIGKHILNLRHRCSTELLEHKSVNVGTVLRHAQLSKTGRWLDNYQNFAIFAAIWNHAATHERTLQQFAERLLKKDTTHCGPEDFDCRNLNVLTQGGVSDLGVTY</sequence>
<dbReference type="AlphaFoldDB" id="A0A8X7N6F4"/>
<proteinExistence type="predicted"/>
<reference evidence="1" key="1">
    <citation type="submission" date="2016-04" db="EMBL/GenBank/DDBJ databases">
        <authorList>
            <person name="Nguyen H.D."/>
            <person name="Samba Siva P."/>
            <person name="Cullis J."/>
            <person name="Levesque C.A."/>
            <person name="Hambleton S."/>
        </authorList>
    </citation>
    <scope>NUCLEOTIDE SEQUENCE</scope>
    <source>
        <strain evidence="1">DAOMC 236422</strain>
    </source>
</reference>
<comment type="caution">
    <text evidence="1">The sequence shown here is derived from an EMBL/GenBank/DDBJ whole genome shotgun (WGS) entry which is preliminary data.</text>
</comment>
<keyword evidence="2" id="KW-1185">Reference proteome</keyword>
<gene>
    <name evidence="1" type="ORF">A4X09_0g5827</name>
</gene>
<dbReference type="EMBL" id="LWDG02000324">
    <property type="protein sequence ID" value="KAE8266520.1"/>
    <property type="molecule type" value="Genomic_DNA"/>
</dbReference>
<dbReference type="InterPro" id="IPR053354">
    <property type="entry name" value="MGDG_epimerase"/>
</dbReference>
<dbReference type="Proteomes" id="UP000078113">
    <property type="component" value="Unassembled WGS sequence"/>
</dbReference>
<reference evidence="1" key="2">
    <citation type="journal article" date="2019" name="IMA Fungus">
        <title>Genome sequencing and comparison of five Tilletia species to identify candidate genes for the detection of regulated species infecting wheat.</title>
        <authorList>
            <person name="Nguyen H.D.T."/>
            <person name="Sultana T."/>
            <person name="Kesanakurti P."/>
            <person name="Hambleton S."/>
        </authorList>
    </citation>
    <scope>NUCLEOTIDE SEQUENCE</scope>
    <source>
        <strain evidence="1">DAOMC 236422</strain>
    </source>
</reference>
<name>A0A8X7N6F4_9BASI</name>
<organism evidence="1 2">
    <name type="scientific">Tilletia walkeri</name>
    <dbReference type="NCBI Taxonomy" id="117179"/>
    <lineage>
        <taxon>Eukaryota</taxon>
        <taxon>Fungi</taxon>
        <taxon>Dikarya</taxon>
        <taxon>Basidiomycota</taxon>
        <taxon>Ustilaginomycotina</taxon>
        <taxon>Exobasidiomycetes</taxon>
        <taxon>Tilletiales</taxon>
        <taxon>Tilletiaceae</taxon>
        <taxon>Tilletia</taxon>
    </lineage>
</organism>